<dbReference type="InterPro" id="IPR021202">
    <property type="entry name" value="Rv3654c-like"/>
</dbReference>
<proteinExistence type="predicted"/>
<protein>
    <recommendedName>
        <fullName evidence="4">Flp pilus-assembly TadE/G-like family protein</fullName>
    </recommendedName>
</protein>
<dbReference type="AlphaFoldDB" id="A0A9Q2W1F8"/>
<dbReference type="Proteomes" id="UP000709437">
    <property type="component" value="Unassembled WGS sequence"/>
</dbReference>
<sequence length="159" mass="15718">MVRPDGQRGSATVLLVAVLGVGVLVGSTALAAAGHRTQALRAQGAADAAAVGTAAAATGLVSGEPCAVATRIATANGATLDTCELLATTARVRVVVGTGPFVTGALAVAGPAGNPPEHYVYGVPVGPRSPMSRSTRTRSWTGPISTIDQGDTCQARRSS</sequence>
<dbReference type="EMBL" id="JAHEWX010000001">
    <property type="protein sequence ID" value="MBT1540283.1"/>
    <property type="molecule type" value="Genomic_DNA"/>
</dbReference>
<comment type="caution">
    <text evidence="2">The sequence shown here is derived from an EMBL/GenBank/DDBJ whole genome shotgun (WGS) entry which is preliminary data.</text>
</comment>
<dbReference type="RefSeq" id="WP_056070758.1">
    <property type="nucleotide sequence ID" value="NZ_JAHEWX010000001.1"/>
</dbReference>
<evidence type="ECO:0000313" key="3">
    <source>
        <dbReference type="Proteomes" id="UP000709437"/>
    </source>
</evidence>
<feature type="compositionally biased region" description="Polar residues" evidence="1">
    <location>
        <begin position="140"/>
        <end position="159"/>
    </location>
</feature>
<evidence type="ECO:0000313" key="2">
    <source>
        <dbReference type="EMBL" id="MBT1540283.1"/>
    </source>
</evidence>
<gene>
    <name evidence="2" type="ORF">KK103_00765</name>
</gene>
<organism evidence="2 3">
    <name type="scientific">Curtobacterium flaccumfaciens pv. flaccumfaciens</name>
    <dbReference type="NCBI Taxonomy" id="138532"/>
    <lineage>
        <taxon>Bacteria</taxon>
        <taxon>Bacillati</taxon>
        <taxon>Actinomycetota</taxon>
        <taxon>Actinomycetes</taxon>
        <taxon>Micrococcales</taxon>
        <taxon>Microbacteriaceae</taxon>
        <taxon>Curtobacterium</taxon>
    </lineage>
</organism>
<evidence type="ECO:0000256" key="1">
    <source>
        <dbReference type="SAM" id="MobiDB-lite"/>
    </source>
</evidence>
<feature type="compositionally biased region" description="Low complexity" evidence="1">
    <location>
        <begin position="129"/>
        <end position="139"/>
    </location>
</feature>
<name>A0A9Q2W1F8_9MICO</name>
<reference evidence="2" key="1">
    <citation type="submission" date="2021-05" db="EMBL/GenBank/DDBJ databases">
        <title>Whole genome sequence of Curtobacterium flaccumfaciens pv. flaccumfaciens strain CFBP 3417.</title>
        <authorList>
            <person name="Osdaghi E."/>
            <person name="Taghouti G."/>
            <person name="Portier P."/>
            <person name="Fazliarab A."/>
            <person name="Taghavi S.M."/>
            <person name="Briand M."/>
            <person name="Le-Saux M."/>
            <person name="Jacques M.-A."/>
        </authorList>
    </citation>
    <scope>NUCLEOTIDE SEQUENCE</scope>
    <source>
        <strain evidence="2">CFBP 3417</strain>
    </source>
</reference>
<evidence type="ECO:0008006" key="4">
    <source>
        <dbReference type="Google" id="ProtNLM"/>
    </source>
</evidence>
<dbReference type="NCBIfam" id="TIGR03816">
    <property type="entry name" value="tadE_like_DECH"/>
    <property type="match status" value="1"/>
</dbReference>
<feature type="region of interest" description="Disordered" evidence="1">
    <location>
        <begin position="129"/>
        <end position="159"/>
    </location>
</feature>
<accession>A0A9Q2W1F8</accession>